<protein>
    <recommendedName>
        <fullName evidence="1">Ubiquitin-like domain-containing protein</fullName>
    </recommendedName>
</protein>
<dbReference type="Proteomes" id="UP000265618">
    <property type="component" value="Unassembled WGS sequence"/>
</dbReference>
<dbReference type="InterPro" id="IPR000626">
    <property type="entry name" value="Ubiquitin-like_dom"/>
</dbReference>
<accession>A0A9K3GRI0</accession>
<dbReference type="Gene3D" id="3.10.20.90">
    <property type="entry name" value="Phosphatidylinositol 3-kinase Catalytic Subunit, Chain A, domain 1"/>
    <property type="match status" value="1"/>
</dbReference>
<feature type="domain" description="Ubiquitin-like" evidence="1">
    <location>
        <begin position="2"/>
        <end position="45"/>
    </location>
</feature>
<dbReference type="EMBL" id="BDIP01009820">
    <property type="protein sequence ID" value="GIQ92488.1"/>
    <property type="molecule type" value="Genomic_DNA"/>
</dbReference>
<sequence>MTVINVKSLSGETEQYDVDLSDSVGSLQILIAERLSMHVSDVRLI</sequence>
<comment type="caution">
    <text evidence="2">The sequence shown here is derived from an EMBL/GenBank/DDBJ whole genome shotgun (WGS) entry which is preliminary data.</text>
</comment>
<feature type="non-terminal residue" evidence="2">
    <location>
        <position position="45"/>
    </location>
</feature>
<dbReference type="PROSITE" id="PS50053">
    <property type="entry name" value="UBIQUITIN_2"/>
    <property type="match status" value="1"/>
</dbReference>
<organism evidence="2 3">
    <name type="scientific">Kipferlia bialata</name>
    <dbReference type="NCBI Taxonomy" id="797122"/>
    <lineage>
        <taxon>Eukaryota</taxon>
        <taxon>Metamonada</taxon>
        <taxon>Carpediemonas-like organisms</taxon>
        <taxon>Kipferlia</taxon>
    </lineage>
</organism>
<evidence type="ECO:0000313" key="2">
    <source>
        <dbReference type="EMBL" id="GIQ92488.1"/>
    </source>
</evidence>
<gene>
    <name evidence="2" type="ORF">KIPB_016283</name>
</gene>
<proteinExistence type="predicted"/>
<name>A0A9K3GRI0_9EUKA</name>
<evidence type="ECO:0000313" key="3">
    <source>
        <dbReference type="Proteomes" id="UP000265618"/>
    </source>
</evidence>
<reference evidence="2 3" key="1">
    <citation type="journal article" date="2018" name="PLoS ONE">
        <title>The draft genome of Kipferlia bialata reveals reductive genome evolution in fornicate parasites.</title>
        <authorList>
            <person name="Tanifuji G."/>
            <person name="Takabayashi S."/>
            <person name="Kume K."/>
            <person name="Takagi M."/>
            <person name="Nakayama T."/>
            <person name="Kamikawa R."/>
            <person name="Inagaki Y."/>
            <person name="Hashimoto T."/>
        </authorList>
    </citation>
    <scope>NUCLEOTIDE SEQUENCE [LARGE SCALE GENOMIC DNA]</scope>
    <source>
        <strain evidence="2">NY0173</strain>
    </source>
</reference>
<dbReference type="CDD" id="cd17039">
    <property type="entry name" value="Ubl_ubiquitin_like"/>
    <property type="match status" value="1"/>
</dbReference>
<dbReference type="SUPFAM" id="SSF54236">
    <property type="entry name" value="Ubiquitin-like"/>
    <property type="match status" value="1"/>
</dbReference>
<dbReference type="AlphaFoldDB" id="A0A9K3GRI0"/>
<keyword evidence="3" id="KW-1185">Reference proteome</keyword>
<evidence type="ECO:0000259" key="1">
    <source>
        <dbReference type="PROSITE" id="PS50053"/>
    </source>
</evidence>
<dbReference type="InterPro" id="IPR029071">
    <property type="entry name" value="Ubiquitin-like_domsf"/>
</dbReference>